<evidence type="ECO:0000313" key="5">
    <source>
        <dbReference type="Proteomes" id="UP000308652"/>
    </source>
</evidence>
<dbReference type="Pfam" id="PF00583">
    <property type="entry name" value="Acetyltransf_1"/>
    <property type="match status" value="1"/>
</dbReference>
<sequence length="291" mass="32456">MTSQESLLRSEKSEAAARTHGITLNGRELRIRPYRDADSDEVQRLFYTAMGTGPGSPYRLALHALPYQPAAYVTYAVFGSALLLFNKPSFRLLGFGLSLGAGTAFFLYRRYLFKACMDYCQSCLDSDLADIGGHYGMRDNPAIFHDEMGAVEVAKEPPEILSSARSCSNRFWVVEDLSQPQEGQRNAIIGSVGLDGSNCEDPSVAEMRRMVVSPYHRRRGIGALLVRTVLDHARKYNISTILLTSTTYQPGAIKMYANFGWKPTGKKILLDRVTNMYLMKFKLDLPGVQTL</sequence>
<dbReference type="PANTHER" id="PTHR13947:SF37">
    <property type="entry name" value="LD18367P"/>
    <property type="match status" value="1"/>
</dbReference>
<evidence type="ECO:0000313" key="4">
    <source>
        <dbReference type="EMBL" id="TFK35524.1"/>
    </source>
</evidence>
<keyword evidence="2" id="KW-0812">Transmembrane</keyword>
<dbReference type="InterPro" id="IPR016181">
    <property type="entry name" value="Acyl_CoA_acyltransferase"/>
</dbReference>
<dbReference type="OrthoDB" id="41532at2759"/>
<dbReference type="CDD" id="cd04301">
    <property type="entry name" value="NAT_SF"/>
    <property type="match status" value="1"/>
</dbReference>
<protein>
    <submittedName>
        <fullName evidence="4">Acyl-CoA N-acyltransferase</fullName>
    </submittedName>
</protein>
<dbReference type="Proteomes" id="UP000308652">
    <property type="component" value="Unassembled WGS sequence"/>
</dbReference>
<dbReference type="SUPFAM" id="SSF55729">
    <property type="entry name" value="Acyl-CoA N-acyltransferases (Nat)"/>
    <property type="match status" value="1"/>
</dbReference>
<dbReference type="PROSITE" id="PS51186">
    <property type="entry name" value="GNAT"/>
    <property type="match status" value="1"/>
</dbReference>
<keyword evidence="4" id="KW-0012">Acyltransferase</keyword>
<evidence type="ECO:0000256" key="2">
    <source>
        <dbReference type="SAM" id="Phobius"/>
    </source>
</evidence>
<evidence type="ECO:0000259" key="3">
    <source>
        <dbReference type="PROSITE" id="PS51186"/>
    </source>
</evidence>
<feature type="transmembrane region" description="Helical" evidence="2">
    <location>
        <begin position="67"/>
        <end position="85"/>
    </location>
</feature>
<feature type="transmembrane region" description="Helical" evidence="2">
    <location>
        <begin position="92"/>
        <end position="111"/>
    </location>
</feature>
<dbReference type="STRING" id="68775.A0A5C3LR19"/>
<keyword evidence="2" id="KW-1133">Transmembrane helix</keyword>
<name>A0A5C3LR19_9AGAR</name>
<keyword evidence="1 4" id="KW-0808">Transferase</keyword>
<dbReference type="AlphaFoldDB" id="A0A5C3LR19"/>
<keyword evidence="2" id="KW-0472">Membrane</keyword>
<dbReference type="InterPro" id="IPR000182">
    <property type="entry name" value="GNAT_dom"/>
</dbReference>
<dbReference type="EMBL" id="ML213621">
    <property type="protein sequence ID" value="TFK35524.1"/>
    <property type="molecule type" value="Genomic_DNA"/>
</dbReference>
<reference evidence="4 5" key="1">
    <citation type="journal article" date="2019" name="Nat. Ecol. Evol.">
        <title>Megaphylogeny resolves global patterns of mushroom evolution.</title>
        <authorList>
            <person name="Varga T."/>
            <person name="Krizsan K."/>
            <person name="Foldi C."/>
            <person name="Dima B."/>
            <person name="Sanchez-Garcia M."/>
            <person name="Sanchez-Ramirez S."/>
            <person name="Szollosi G.J."/>
            <person name="Szarkandi J.G."/>
            <person name="Papp V."/>
            <person name="Albert L."/>
            <person name="Andreopoulos W."/>
            <person name="Angelini C."/>
            <person name="Antonin V."/>
            <person name="Barry K.W."/>
            <person name="Bougher N.L."/>
            <person name="Buchanan P."/>
            <person name="Buyck B."/>
            <person name="Bense V."/>
            <person name="Catcheside P."/>
            <person name="Chovatia M."/>
            <person name="Cooper J."/>
            <person name="Damon W."/>
            <person name="Desjardin D."/>
            <person name="Finy P."/>
            <person name="Geml J."/>
            <person name="Haridas S."/>
            <person name="Hughes K."/>
            <person name="Justo A."/>
            <person name="Karasinski D."/>
            <person name="Kautmanova I."/>
            <person name="Kiss B."/>
            <person name="Kocsube S."/>
            <person name="Kotiranta H."/>
            <person name="LaButti K.M."/>
            <person name="Lechner B.E."/>
            <person name="Liimatainen K."/>
            <person name="Lipzen A."/>
            <person name="Lukacs Z."/>
            <person name="Mihaltcheva S."/>
            <person name="Morgado L.N."/>
            <person name="Niskanen T."/>
            <person name="Noordeloos M.E."/>
            <person name="Ohm R.A."/>
            <person name="Ortiz-Santana B."/>
            <person name="Ovrebo C."/>
            <person name="Racz N."/>
            <person name="Riley R."/>
            <person name="Savchenko A."/>
            <person name="Shiryaev A."/>
            <person name="Soop K."/>
            <person name="Spirin V."/>
            <person name="Szebenyi C."/>
            <person name="Tomsovsky M."/>
            <person name="Tulloss R.E."/>
            <person name="Uehling J."/>
            <person name="Grigoriev I.V."/>
            <person name="Vagvolgyi C."/>
            <person name="Papp T."/>
            <person name="Martin F.M."/>
            <person name="Miettinen O."/>
            <person name="Hibbett D.S."/>
            <person name="Nagy L.G."/>
        </authorList>
    </citation>
    <scope>NUCLEOTIDE SEQUENCE [LARGE SCALE GENOMIC DNA]</scope>
    <source>
        <strain evidence="4 5">CBS 166.37</strain>
    </source>
</reference>
<dbReference type="InterPro" id="IPR050769">
    <property type="entry name" value="NAT_camello-type"/>
</dbReference>
<gene>
    <name evidence="4" type="ORF">BDQ12DRAFT_655659</name>
</gene>
<organism evidence="4 5">
    <name type="scientific">Crucibulum laeve</name>
    <dbReference type="NCBI Taxonomy" id="68775"/>
    <lineage>
        <taxon>Eukaryota</taxon>
        <taxon>Fungi</taxon>
        <taxon>Dikarya</taxon>
        <taxon>Basidiomycota</taxon>
        <taxon>Agaricomycotina</taxon>
        <taxon>Agaricomycetes</taxon>
        <taxon>Agaricomycetidae</taxon>
        <taxon>Agaricales</taxon>
        <taxon>Agaricineae</taxon>
        <taxon>Nidulariaceae</taxon>
        <taxon>Crucibulum</taxon>
    </lineage>
</organism>
<keyword evidence="5" id="KW-1185">Reference proteome</keyword>
<dbReference type="Gene3D" id="3.40.630.30">
    <property type="match status" value="1"/>
</dbReference>
<evidence type="ECO:0000256" key="1">
    <source>
        <dbReference type="ARBA" id="ARBA00022679"/>
    </source>
</evidence>
<proteinExistence type="predicted"/>
<dbReference type="PANTHER" id="PTHR13947">
    <property type="entry name" value="GNAT FAMILY N-ACETYLTRANSFERASE"/>
    <property type="match status" value="1"/>
</dbReference>
<feature type="domain" description="N-acetyltransferase" evidence="3">
    <location>
        <begin position="121"/>
        <end position="284"/>
    </location>
</feature>
<dbReference type="GO" id="GO:0008080">
    <property type="term" value="F:N-acetyltransferase activity"/>
    <property type="evidence" value="ECO:0007669"/>
    <property type="project" value="InterPro"/>
</dbReference>
<accession>A0A5C3LR19</accession>